<dbReference type="PROSITE" id="PS50994">
    <property type="entry name" value="INTEGRASE"/>
    <property type="match status" value="1"/>
</dbReference>
<dbReference type="GO" id="GO:0003676">
    <property type="term" value="F:nucleic acid binding"/>
    <property type="evidence" value="ECO:0007669"/>
    <property type="project" value="InterPro"/>
</dbReference>
<dbReference type="InterPro" id="IPR036397">
    <property type="entry name" value="RNaseH_sf"/>
</dbReference>
<dbReference type="PANTHER" id="PTHR37984:SF5">
    <property type="entry name" value="PROTEIN NYNRIN-LIKE"/>
    <property type="match status" value="1"/>
</dbReference>
<organism evidence="3 4">
    <name type="scientific">Cymbomonas tetramitiformis</name>
    <dbReference type="NCBI Taxonomy" id="36881"/>
    <lineage>
        <taxon>Eukaryota</taxon>
        <taxon>Viridiplantae</taxon>
        <taxon>Chlorophyta</taxon>
        <taxon>Pyramimonadophyceae</taxon>
        <taxon>Pyramimonadales</taxon>
        <taxon>Pyramimonadaceae</taxon>
        <taxon>Cymbomonas</taxon>
    </lineage>
</organism>
<feature type="domain" description="Integrase catalytic" evidence="2">
    <location>
        <begin position="435"/>
        <end position="581"/>
    </location>
</feature>
<dbReference type="PANTHER" id="PTHR37984">
    <property type="entry name" value="PROTEIN CBG26694"/>
    <property type="match status" value="1"/>
</dbReference>
<dbReference type="SUPFAM" id="SSF53098">
    <property type="entry name" value="Ribonuclease H-like"/>
    <property type="match status" value="1"/>
</dbReference>
<dbReference type="AlphaFoldDB" id="A0AAE0FZG8"/>
<evidence type="ECO:0000313" key="3">
    <source>
        <dbReference type="EMBL" id="KAK3268859.1"/>
    </source>
</evidence>
<dbReference type="FunFam" id="1.10.340.70:FF:000001">
    <property type="entry name" value="Retrovirus-related Pol polyprotein from transposon gypsy-like Protein"/>
    <property type="match status" value="1"/>
</dbReference>
<feature type="region of interest" description="Disordered" evidence="1">
    <location>
        <begin position="52"/>
        <end position="111"/>
    </location>
</feature>
<dbReference type="Pfam" id="PF17921">
    <property type="entry name" value="Integrase_H2C2"/>
    <property type="match status" value="1"/>
</dbReference>
<dbReference type="InterPro" id="IPR012337">
    <property type="entry name" value="RNaseH-like_sf"/>
</dbReference>
<proteinExistence type="predicted"/>
<evidence type="ECO:0000313" key="4">
    <source>
        <dbReference type="Proteomes" id="UP001190700"/>
    </source>
</evidence>
<dbReference type="InterPro" id="IPR050951">
    <property type="entry name" value="Retrovirus_Pol_polyprotein"/>
</dbReference>
<keyword evidence="4" id="KW-1185">Reference proteome</keyword>
<dbReference type="InterPro" id="IPR001584">
    <property type="entry name" value="Integrase_cat-core"/>
</dbReference>
<dbReference type="InterPro" id="IPR041588">
    <property type="entry name" value="Integrase_H2C2"/>
</dbReference>
<accession>A0AAE0FZG8</accession>
<dbReference type="EMBL" id="LGRX02011524">
    <property type="protein sequence ID" value="KAK3268859.1"/>
    <property type="molecule type" value="Genomic_DNA"/>
</dbReference>
<name>A0AAE0FZG8_9CHLO</name>
<reference evidence="3 4" key="1">
    <citation type="journal article" date="2015" name="Genome Biol. Evol.">
        <title>Comparative Genomics of a Bacterivorous Green Alga Reveals Evolutionary Causalities and Consequences of Phago-Mixotrophic Mode of Nutrition.</title>
        <authorList>
            <person name="Burns J.A."/>
            <person name="Paasch A."/>
            <person name="Narechania A."/>
            <person name="Kim E."/>
        </authorList>
    </citation>
    <scope>NUCLEOTIDE SEQUENCE [LARGE SCALE GENOMIC DNA]</scope>
    <source>
        <strain evidence="3 4">PLY_AMNH</strain>
    </source>
</reference>
<dbReference type="Gene3D" id="3.30.420.10">
    <property type="entry name" value="Ribonuclease H-like superfamily/Ribonuclease H"/>
    <property type="match status" value="1"/>
</dbReference>
<dbReference type="Proteomes" id="UP001190700">
    <property type="component" value="Unassembled WGS sequence"/>
</dbReference>
<gene>
    <name evidence="3" type="ORF">CYMTET_22662</name>
</gene>
<sequence length="581" mass="65055">MDFSNVFEEGPSPSYPVWHTEKEACLHAVETLQLAERVMEATLAFKSRGTYLDPEALGRPSMRGKKTAKTPTPQAGGKEPPSRRITRSQTQNMTVEQSTQDSIATHGGGVNSLNNKEAVGEICEISDRKLAWKKSLTVFRPSTATSTSMPAVMSKATTDKSSGSGAIACKRTGRDCMCGVHPPPRGNTCGGSSPAKVRVQEWRLDPENTSAVFLLEDIQARMPRWRSLFRRAGMRIEEVIPTHDAQGEPVQLMEGPNGKLMVDLQQPMLAVYAPPSKQRVQRIRHTRTPVPIVLKGKAAKLRDSEENATDAVFMEALKSEYDRDGSLHDLRDKVKNVPHCRTKDFCLVGNVLWRTTSGRYQLVLGEDYPLREIIMREAHDSVTAGHTGRDKTLERVLRRFWWRNAHQDVEDWVASCAVCQSVKPRSSYPDGLLNPHSIPTRLWQDVGVDFVTGLPMTEQGNAAFVAFTCKLSKMVHVVPMHFGDSSAATVARIYFDTVWRLHGAPMKIVSDRDPRFQDAFWKELMRLMGVKVAMTTPYSPRSDGQAERTNRVVEDMLRSFVEDNPRKAGFDNRSDANFKVD</sequence>
<evidence type="ECO:0000259" key="2">
    <source>
        <dbReference type="PROSITE" id="PS50994"/>
    </source>
</evidence>
<feature type="compositionally biased region" description="Polar residues" evidence="1">
    <location>
        <begin position="87"/>
        <end position="103"/>
    </location>
</feature>
<dbReference type="Gene3D" id="1.10.340.70">
    <property type="match status" value="1"/>
</dbReference>
<comment type="caution">
    <text evidence="3">The sequence shown here is derived from an EMBL/GenBank/DDBJ whole genome shotgun (WGS) entry which is preliminary data.</text>
</comment>
<protein>
    <recommendedName>
        <fullName evidence="2">Integrase catalytic domain-containing protein</fullName>
    </recommendedName>
</protein>
<evidence type="ECO:0000256" key="1">
    <source>
        <dbReference type="SAM" id="MobiDB-lite"/>
    </source>
</evidence>
<dbReference type="GO" id="GO:0015074">
    <property type="term" value="P:DNA integration"/>
    <property type="evidence" value="ECO:0007669"/>
    <property type="project" value="InterPro"/>
</dbReference>